<dbReference type="InterPro" id="IPR000477">
    <property type="entry name" value="RT_dom"/>
</dbReference>
<dbReference type="Proteomes" id="UP000466442">
    <property type="component" value="Linkage Group LG16"/>
</dbReference>
<dbReference type="EMBL" id="WIXP02000016">
    <property type="protein sequence ID" value="KAF6198264.1"/>
    <property type="molecule type" value="Genomic_DNA"/>
</dbReference>
<dbReference type="AlphaFoldDB" id="A0A8S9WPW5"/>
<evidence type="ECO:0000313" key="3">
    <source>
        <dbReference type="Proteomes" id="UP000466442"/>
    </source>
</evidence>
<evidence type="ECO:0000313" key="2">
    <source>
        <dbReference type="EMBL" id="KAF6198264.1"/>
    </source>
</evidence>
<dbReference type="SUPFAM" id="SSF56672">
    <property type="entry name" value="DNA/RNA polymerases"/>
    <property type="match status" value="1"/>
</dbReference>
<dbReference type="InterPro" id="IPR043502">
    <property type="entry name" value="DNA/RNA_pol_sf"/>
</dbReference>
<dbReference type="PANTHER" id="PTHR36688">
    <property type="entry name" value="ENDO/EXONUCLEASE/PHOSPHATASE DOMAIN-CONTAINING PROTEIN"/>
    <property type="match status" value="1"/>
</dbReference>
<keyword evidence="3" id="KW-1185">Reference proteome</keyword>
<dbReference type="Pfam" id="PF00078">
    <property type="entry name" value="RVT_1"/>
    <property type="match status" value="1"/>
</dbReference>
<dbReference type="CDD" id="cd01650">
    <property type="entry name" value="RT_nLTR_like"/>
    <property type="match status" value="1"/>
</dbReference>
<dbReference type="OrthoDB" id="6622136at2759"/>
<proteinExistence type="predicted"/>
<dbReference type="PANTHER" id="PTHR36688:SF1">
    <property type="entry name" value="ENDONUCLEASE_EXONUCLEASE_PHOSPHATASE DOMAIN-CONTAINING PROTEIN"/>
    <property type="match status" value="1"/>
</dbReference>
<comment type="caution">
    <text evidence="2">The sequence shown here is derived from an EMBL/GenBank/DDBJ whole genome shotgun (WGS) entry which is preliminary data.</text>
</comment>
<protein>
    <recommendedName>
        <fullName evidence="1">Reverse transcriptase domain-containing protein</fullName>
    </recommendedName>
</protein>
<dbReference type="InterPro" id="IPR052560">
    <property type="entry name" value="RdDP_mobile_element"/>
</dbReference>
<dbReference type="PROSITE" id="PS50878">
    <property type="entry name" value="RT_POL"/>
    <property type="match status" value="1"/>
</dbReference>
<organism evidence="2 3">
    <name type="scientific">Apolygus lucorum</name>
    <name type="common">Small green plant bug</name>
    <name type="synonym">Lygocoris lucorum</name>
    <dbReference type="NCBI Taxonomy" id="248454"/>
    <lineage>
        <taxon>Eukaryota</taxon>
        <taxon>Metazoa</taxon>
        <taxon>Ecdysozoa</taxon>
        <taxon>Arthropoda</taxon>
        <taxon>Hexapoda</taxon>
        <taxon>Insecta</taxon>
        <taxon>Pterygota</taxon>
        <taxon>Neoptera</taxon>
        <taxon>Paraneoptera</taxon>
        <taxon>Hemiptera</taxon>
        <taxon>Heteroptera</taxon>
        <taxon>Panheteroptera</taxon>
        <taxon>Cimicomorpha</taxon>
        <taxon>Miridae</taxon>
        <taxon>Mirini</taxon>
        <taxon>Apolygus</taxon>
    </lineage>
</organism>
<feature type="domain" description="Reverse transcriptase" evidence="1">
    <location>
        <begin position="59"/>
        <end position="325"/>
    </location>
</feature>
<accession>A0A8S9WPW5</accession>
<dbReference type="GO" id="GO:0071897">
    <property type="term" value="P:DNA biosynthetic process"/>
    <property type="evidence" value="ECO:0007669"/>
    <property type="project" value="UniProtKB-ARBA"/>
</dbReference>
<evidence type="ECO:0000259" key="1">
    <source>
        <dbReference type="PROSITE" id="PS50878"/>
    </source>
</evidence>
<sequence>MTEKTDELEIIPVTLKELKGEIKSNINAKKTPGYDLITGRIMKELPEKAVIKLLHIINATFRLKHVPSQWKVAEVIMITKPGKSPNEKTGYRPISLLPVMSKLFEKLLLKRLKPIIEDRNLIPDHQFGFRQRHSTIDQVHRITNIIEKALEGKKICASIFLDVAQAFDKVWHEGLEYKLHRDLPRQFYLLLKSYLENRHFRVKQDDQYSCLKPIKAGVPQGSVLGPVLYILYTRDLPQQEDTTVATFADDTAILSIGDDVETATRKLQTSANKIAKWTKMWRMKLNETKSVHINFTNRKISAVEVEINSNIIPYADTVKYLGMTLDSKLNWNNHIEKKKQELKTKFRRMYWLMGRNSHLSLHNKLLIYKQILRPIWAYGIQLWGCAKKSNIKKIQTFQNKLLRSIVGAPWYMRNDDIHRDLKIETVNETTVKYARKHEHRLHKHENLEMLNVLDNDGELRRLKRNKPLDLIVLCQ</sequence>
<gene>
    <name evidence="2" type="ORF">GE061_008011</name>
</gene>
<name>A0A8S9WPW5_APOLU</name>
<reference evidence="2" key="1">
    <citation type="journal article" date="2021" name="Mol. Ecol. Resour.">
        <title>Apolygus lucorum genome provides insights into omnivorousness and mesophyll feeding.</title>
        <authorList>
            <person name="Liu Y."/>
            <person name="Liu H."/>
            <person name="Wang H."/>
            <person name="Huang T."/>
            <person name="Liu B."/>
            <person name="Yang B."/>
            <person name="Yin L."/>
            <person name="Li B."/>
            <person name="Zhang Y."/>
            <person name="Zhang S."/>
            <person name="Jiang F."/>
            <person name="Zhang X."/>
            <person name="Ren Y."/>
            <person name="Wang B."/>
            <person name="Wang S."/>
            <person name="Lu Y."/>
            <person name="Wu K."/>
            <person name="Fan W."/>
            <person name="Wang G."/>
        </authorList>
    </citation>
    <scope>NUCLEOTIDE SEQUENCE</scope>
    <source>
        <strain evidence="2">12Hb</strain>
    </source>
</reference>